<gene>
    <name evidence="4" type="ORF">BaRGS_00036261</name>
</gene>
<evidence type="ECO:0000313" key="4">
    <source>
        <dbReference type="EMBL" id="KAK7469730.1"/>
    </source>
</evidence>
<dbReference type="EMBL" id="JACVVK020000506">
    <property type="protein sequence ID" value="KAK7469730.1"/>
    <property type="molecule type" value="Genomic_DNA"/>
</dbReference>
<dbReference type="SUPFAM" id="SSF56059">
    <property type="entry name" value="Glutathione synthetase ATP-binding domain-like"/>
    <property type="match status" value="1"/>
</dbReference>
<comment type="caution">
    <text evidence="4">The sequence shown here is derived from an EMBL/GenBank/DDBJ whole genome shotgun (WGS) entry which is preliminary data.</text>
</comment>
<dbReference type="Pfam" id="PF08443">
    <property type="entry name" value="RimK"/>
    <property type="match status" value="1"/>
</dbReference>
<dbReference type="InterPro" id="IPR037446">
    <property type="entry name" value="His_Pase_VIP1"/>
</dbReference>
<sequence>MYSHTSRVRRNGSYLYEDFMPTDGTDVKVYTVGTDYQHAEARKSPCLDGKVERDQDGKEVRYPVLLSASEKRIARKVCVAFGQNVCGFDLLRANGKCYVCDVNGFSFVKTSSKYYDDCARILGDNGSESSVSHSAHSISCRTSAGGYSSRTNYFRADDGTAMCCCTDPSWFFELFEKYGGFRTGHLKLKRPKQLQEVLDIVRQLLASSSISSDPDLQDKKAKLQQMKLVLEMYGHFSGINRKVQLKYQPQGRPKRSSEEEVAVKPPDMAEVISQSGLDLLRKLMLGVLGLQVRVYWDTPQGATQVPATRAPTHIFQ</sequence>
<accession>A0ABD0JCB9</accession>
<dbReference type="AlphaFoldDB" id="A0ABD0JCB9"/>
<protein>
    <recommendedName>
        <fullName evidence="3">ATP-grasp fold RimK-type domain-containing protein</fullName>
    </recommendedName>
</protein>
<dbReference type="PANTHER" id="PTHR12750">
    <property type="entry name" value="DIPHOSPHOINOSITOL PENTAKISPHOSPHATE KINASE"/>
    <property type="match status" value="1"/>
</dbReference>
<dbReference type="Proteomes" id="UP001519460">
    <property type="component" value="Unassembled WGS sequence"/>
</dbReference>
<proteinExistence type="predicted"/>
<evidence type="ECO:0000256" key="2">
    <source>
        <dbReference type="ARBA" id="ARBA00034629"/>
    </source>
</evidence>
<reference evidence="4 5" key="1">
    <citation type="journal article" date="2023" name="Sci. Data">
        <title>Genome assembly of the Korean intertidal mud-creeper Batillaria attramentaria.</title>
        <authorList>
            <person name="Patra A.K."/>
            <person name="Ho P.T."/>
            <person name="Jun S."/>
            <person name="Lee S.J."/>
            <person name="Kim Y."/>
            <person name="Won Y.J."/>
        </authorList>
    </citation>
    <scope>NUCLEOTIDE SEQUENCE [LARGE SCALE GENOMIC DNA]</scope>
    <source>
        <strain evidence="4">Wonlab-2016</strain>
    </source>
</reference>
<dbReference type="Gene3D" id="3.30.470.20">
    <property type="entry name" value="ATP-grasp fold, B domain"/>
    <property type="match status" value="1"/>
</dbReference>
<dbReference type="InterPro" id="IPR013651">
    <property type="entry name" value="ATP-grasp_RimK-type"/>
</dbReference>
<evidence type="ECO:0000259" key="3">
    <source>
        <dbReference type="Pfam" id="PF08443"/>
    </source>
</evidence>
<keyword evidence="5" id="KW-1185">Reference proteome</keyword>
<evidence type="ECO:0000313" key="5">
    <source>
        <dbReference type="Proteomes" id="UP001519460"/>
    </source>
</evidence>
<dbReference type="PANTHER" id="PTHR12750:SF9">
    <property type="entry name" value="INOSITOL HEXAKISPHOSPHATE AND DIPHOSPHOINOSITOL-PENTAKISPHOSPHATE KINASE"/>
    <property type="match status" value="1"/>
</dbReference>
<comment type="catalytic activity">
    <reaction evidence="1">
        <text>5-diphospho-1D-myo-inositol 1,2,3,4,6-pentakisphosphate + ATP + H(+) = 1,5-bis(diphospho)-1D-myo-inositol 2,3,4,6-tetrakisphosphate + ADP</text>
        <dbReference type="Rhea" id="RHEA:10276"/>
        <dbReference type="ChEBI" id="CHEBI:15378"/>
        <dbReference type="ChEBI" id="CHEBI:30616"/>
        <dbReference type="ChEBI" id="CHEBI:58628"/>
        <dbReference type="ChEBI" id="CHEBI:77983"/>
        <dbReference type="ChEBI" id="CHEBI:456216"/>
        <dbReference type="EC" id="2.7.4.24"/>
    </reaction>
    <physiologicalReaction direction="left-to-right" evidence="1">
        <dbReference type="Rhea" id="RHEA:10277"/>
    </physiologicalReaction>
</comment>
<name>A0ABD0JCB9_9CAEN</name>
<organism evidence="4 5">
    <name type="scientific">Batillaria attramentaria</name>
    <dbReference type="NCBI Taxonomy" id="370345"/>
    <lineage>
        <taxon>Eukaryota</taxon>
        <taxon>Metazoa</taxon>
        <taxon>Spiralia</taxon>
        <taxon>Lophotrochozoa</taxon>
        <taxon>Mollusca</taxon>
        <taxon>Gastropoda</taxon>
        <taxon>Caenogastropoda</taxon>
        <taxon>Sorbeoconcha</taxon>
        <taxon>Cerithioidea</taxon>
        <taxon>Batillariidae</taxon>
        <taxon>Batillaria</taxon>
    </lineage>
</organism>
<evidence type="ECO:0000256" key="1">
    <source>
        <dbReference type="ARBA" id="ARBA00033696"/>
    </source>
</evidence>
<feature type="domain" description="ATP-grasp fold RimK-type" evidence="3">
    <location>
        <begin position="60"/>
        <end position="114"/>
    </location>
</feature>
<dbReference type="FunFam" id="3.30.470.20:FF:000132">
    <property type="entry name" value="Inositol hexakisphosphate and diphosphoinositol-pentakisphosphate kinase"/>
    <property type="match status" value="1"/>
</dbReference>
<comment type="catalytic activity">
    <reaction evidence="2">
        <text>1D-myo-inositol hexakisphosphate + ATP = 1-diphospho-1D-myo-inositol 2,3,4,5,6-pentakisphosphate + ADP</text>
        <dbReference type="Rhea" id="RHEA:37459"/>
        <dbReference type="ChEBI" id="CHEBI:30616"/>
        <dbReference type="ChEBI" id="CHEBI:58130"/>
        <dbReference type="ChEBI" id="CHEBI:74946"/>
        <dbReference type="ChEBI" id="CHEBI:456216"/>
        <dbReference type="EC" id="2.7.4.24"/>
    </reaction>
    <physiologicalReaction direction="left-to-right" evidence="2">
        <dbReference type="Rhea" id="RHEA:37460"/>
    </physiologicalReaction>
</comment>